<keyword evidence="4" id="KW-0812">Transmembrane</keyword>
<feature type="transmembrane region" description="Helical" evidence="4">
    <location>
        <begin position="438"/>
        <end position="456"/>
    </location>
</feature>
<comment type="caution">
    <text evidence="5">The sequence shown here is derived from an EMBL/GenBank/DDBJ whole genome shotgun (WGS) entry which is preliminary data.</text>
</comment>
<dbReference type="PANTHER" id="PTHR22550:SF5">
    <property type="entry name" value="LEUCINE ZIPPER PROTEIN 4"/>
    <property type="match status" value="1"/>
</dbReference>
<dbReference type="PIRSF" id="PIRSF005690">
    <property type="entry name" value="GerBA"/>
    <property type="match status" value="1"/>
</dbReference>
<evidence type="ECO:0000256" key="2">
    <source>
        <dbReference type="ARBA" id="ARBA00023136"/>
    </source>
</evidence>
<reference evidence="6" key="1">
    <citation type="journal article" date="2019" name="Int. J. Syst. Evol. Microbiol.">
        <title>The Global Catalogue of Microorganisms (GCM) 10K type strain sequencing project: providing services to taxonomists for standard genome sequencing and annotation.</title>
        <authorList>
            <consortium name="The Broad Institute Genomics Platform"/>
            <consortium name="The Broad Institute Genome Sequencing Center for Infectious Disease"/>
            <person name="Wu L."/>
            <person name="Ma J."/>
        </authorList>
    </citation>
    <scope>NUCLEOTIDE SEQUENCE [LARGE SCALE GENOMIC DNA]</scope>
    <source>
        <strain evidence="6">CCUG 59189</strain>
    </source>
</reference>
<dbReference type="EMBL" id="JBHTLM010000018">
    <property type="protein sequence ID" value="MFD1178616.1"/>
    <property type="molecule type" value="Genomic_DNA"/>
</dbReference>
<gene>
    <name evidence="5" type="ORF">ACFQ3W_20260</name>
</gene>
<organism evidence="5 6">
    <name type="scientific">Paenibacillus puldeungensis</name>
    <dbReference type="NCBI Taxonomy" id="696536"/>
    <lineage>
        <taxon>Bacteria</taxon>
        <taxon>Bacillati</taxon>
        <taxon>Bacillota</taxon>
        <taxon>Bacilli</taxon>
        <taxon>Bacillales</taxon>
        <taxon>Paenibacillaceae</taxon>
        <taxon>Paenibacillus</taxon>
    </lineage>
</organism>
<dbReference type="InterPro" id="IPR004995">
    <property type="entry name" value="Spore_Ger"/>
</dbReference>
<dbReference type="RefSeq" id="WP_379321053.1">
    <property type="nucleotide sequence ID" value="NZ_JBHTLM010000018.1"/>
</dbReference>
<keyword evidence="4" id="KW-1133">Transmembrane helix</keyword>
<name>A0ABW3S3K5_9BACL</name>
<protein>
    <submittedName>
        <fullName evidence="5">Spore germination protein</fullName>
    </submittedName>
</protein>
<comment type="similarity">
    <text evidence="1">Belongs to the GerABKA family.</text>
</comment>
<feature type="transmembrane region" description="Helical" evidence="4">
    <location>
        <begin position="277"/>
        <end position="299"/>
    </location>
</feature>
<keyword evidence="6" id="KW-1185">Reference proteome</keyword>
<sequence length="526" mass="57855">MGKYRLISQRRRTEQQKDRSPKGNNHKESSYQLTGSLLETLSYLEKIMGKSSDIVFRKLRNSGSNENNGDIAVCFVDGLVDKPLLTKLIHDLETNYLLPVADRSEGEVSDKISAGSVQNATTGEELIAGIFNGSAAIVLDGIKGALVVSIPGGQQRSVEEPSTQTLIRGPKEGFTEQISTNISLIRRKIRSPHLRFENRVIGTFTKTKVAVAFIDGIANTVVVEEVLRRLDAIHIDGILESSYIEEFIQDESFTPFPTVMNTERPDAAAGGLLEGQVVILVDGSPFVLMCPVTFFKFFLSSEDYYQRYDIASFLRNIRLFSFLVAMLLPSIYIAVTTFHPEMLPTTLLISLAAQREGTPLPALFEALLMEITFEVIREAGVRMPRVVGPAISIVGALVLGQAAVQAGLVSAAMVIIVSFTAIANFVIPTFNMSSAVRLIRFGLMLLAGSFGIYGILVGSIPILVHLVSLTSFGIPYFLPVAPLSPNNMRDVFIRLPWPKMKKRPSYINIENQIRQASVPEKGKTKK</sequence>
<evidence type="ECO:0000256" key="3">
    <source>
        <dbReference type="SAM" id="MobiDB-lite"/>
    </source>
</evidence>
<accession>A0ABW3S3K5</accession>
<feature type="transmembrane region" description="Helical" evidence="4">
    <location>
        <begin position="462"/>
        <end position="484"/>
    </location>
</feature>
<feature type="compositionally biased region" description="Basic and acidic residues" evidence="3">
    <location>
        <begin position="11"/>
        <end position="29"/>
    </location>
</feature>
<evidence type="ECO:0000256" key="1">
    <source>
        <dbReference type="ARBA" id="ARBA00005278"/>
    </source>
</evidence>
<dbReference type="Pfam" id="PF03323">
    <property type="entry name" value="GerA"/>
    <property type="match status" value="1"/>
</dbReference>
<feature type="transmembrane region" description="Helical" evidence="4">
    <location>
        <begin position="408"/>
        <end position="426"/>
    </location>
</feature>
<dbReference type="Proteomes" id="UP001597262">
    <property type="component" value="Unassembled WGS sequence"/>
</dbReference>
<proteinExistence type="inferred from homology"/>
<dbReference type="InterPro" id="IPR050768">
    <property type="entry name" value="UPF0353/GerABKA_families"/>
</dbReference>
<dbReference type="PANTHER" id="PTHR22550">
    <property type="entry name" value="SPORE GERMINATION PROTEIN"/>
    <property type="match status" value="1"/>
</dbReference>
<keyword evidence="2 4" id="KW-0472">Membrane</keyword>
<evidence type="ECO:0000313" key="6">
    <source>
        <dbReference type="Proteomes" id="UP001597262"/>
    </source>
</evidence>
<feature type="transmembrane region" description="Helical" evidence="4">
    <location>
        <begin position="319"/>
        <end position="338"/>
    </location>
</feature>
<evidence type="ECO:0000313" key="5">
    <source>
        <dbReference type="EMBL" id="MFD1178616.1"/>
    </source>
</evidence>
<evidence type="ECO:0000256" key="4">
    <source>
        <dbReference type="SAM" id="Phobius"/>
    </source>
</evidence>
<feature type="region of interest" description="Disordered" evidence="3">
    <location>
        <begin position="1"/>
        <end position="31"/>
    </location>
</feature>